<keyword evidence="1" id="KW-0812">Transmembrane</keyword>
<sequence length="208" mass="24357">MAFAAFVLFTFATEYLNSGINFVLIGKLVLALAILFNGIEKHLQFLKLNHLKLINNSRDKLFLGISSLYIFYLIINLIFHYFFTITYIHNKDDFDKADYKFINSLNILEPNEKMQYLFHFNNLGKNNGFVLVSNNKIVTHDKLSDINKIYFSDIHNIEKEIISEDISRLNIFLKSGESINITIPRKRNRDEELFFYINNEIKILSNGV</sequence>
<dbReference type="RefSeq" id="WP_002977537.1">
    <property type="nucleotide sequence ID" value="NZ_AOGY02000017.1"/>
</dbReference>
<accession>N1WH66</accession>
<dbReference type="STRING" id="1218591.LEP1GSC199_1567"/>
<feature type="transmembrane region" description="Helical" evidence="1">
    <location>
        <begin position="61"/>
        <end position="83"/>
    </location>
</feature>
<keyword evidence="1" id="KW-0472">Membrane</keyword>
<reference evidence="2 3" key="1">
    <citation type="submission" date="2013-03" db="EMBL/GenBank/DDBJ databases">
        <authorList>
            <person name="Harkins D.M."/>
            <person name="Durkin A.S."/>
            <person name="Brinkac L.M."/>
            <person name="Haft D.H."/>
            <person name="Selengut J.D."/>
            <person name="Sanka R."/>
            <person name="DePew J."/>
            <person name="Purushe J."/>
            <person name="Galloway R.L."/>
            <person name="Vinetz J.M."/>
            <person name="Sutton G.G."/>
            <person name="Nierman W.C."/>
            <person name="Fouts D.E."/>
        </authorList>
    </citation>
    <scope>NUCLEOTIDE SEQUENCE [LARGE SCALE GENOMIC DNA]</scope>
    <source>
        <strain evidence="2 3">Waz Holland</strain>
    </source>
</reference>
<organism evidence="2 3">
    <name type="scientific">Leptospira vanthielii serovar Holland str. Waz Holland = ATCC 700522</name>
    <dbReference type="NCBI Taxonomy" id="1218591"/>
    <lineage>
        <taxon>Bacteria</taxon>
        <taxon>Pseudomonadati</taxon>
        <taxon>Spirochaetota</taxon>
        <taxon>Spirochaetia</taxon>
        <taxon>Leptospirales</taxon>
        <taxon>Leptospiraceae</taxon>
        <taxon>Leptospira</taxon>
    </lineage>
</organism>
<name>N1WH66_9LEPT</name>
<dbReference type="Proteomes" id="UP000012227">
    <property type="component" value="Unassembled WGS sequence"/>
</dbReference>
<evidence type="ECO:0000256" key="1">
    <source>
        <dbReference type="SAM" id="Phobius"/>
    </source>
</evidence>
<feature type="transmembrane region" description="Helical" evidence="1">
    <location>
        <begin position="22"/>
        <end position="40"/>
    </location>
</feature>
<evidence type="ECO:0000313" key="2">
    <source>
        <dbReference type="EMBL" id="EMY71201.1"/>
    </source>
</evidence>
<protein>
    <submittedName>
        <fullName evidence="2">Uncharacterized protein</fullName>
    </submittedName>
</protein>
<evidence type="ECO:0000313" key="3">
    <source>
        <dbReference type="Proteomes" id="UP000012227"/>
    </source>
</evidence>
<dbReference type="AlphaFoldDB" id="N1WH66"/>
<dbReference type="EMBL" id="AOGY02000017">
    <property type="protein sequence ID" value="EMY71201.1"/>
    <property type="molecule type" value="Genomic_DNA"/>
</dbReference>
<keyword evidence="1" id="KW-1133">Transmembrane helix</keyword>
<comment type="caution">
    <text evidence="2">The sequence shown here is derived from an EMBL/GenBank/DDBJ whole genome shotgun (WGS) entry which is preliminary data.</text>
</comment>
<gene>
    <name evidence="2" type="ORF">LEP1GSC199_1567</name>
</gene>
<proteinExistence type="predicted"/>